<evidence type="ECO:0000313" key="2">
    <source>
        <dbReference type="EMBL" id="OQV13981.1"/>
    </source>
</evidence>
<protein>
    <submittedName>
        <fullName evidence="2">Uncharacterized protein</fullName>
    </submittedName>
</protein>
<feature type="region of interest" description="Disordered" evidence="1">
    <location>
        <begin position="21"/>
        <end position="61"/>
    </location>
</feature>
<evidence type="ECO:0000313" key="3">
    <source>
        <dbReference type="Proteomes" id="UP000192578"/>
    </source>
</evidence>
<name>A0A1W0WFL2_HYPEX</name>
<feature type="region of interest" description="Disordered" evidence="1">
    <location>
        <begin position="103"/>
        <end position="124"/>
    </location>
</feature>
<accession>A0A1W0WFL2</accession>
<sequence>MNRRNAISSQSEYSVIHGFSAANAASTPTPTEADAADGSTAGDVGFERYDQSTTQRKRPYSDSLTERIEHLAAPKTNSSAKDTIDRYQIAEAISQLDNLLSRQSVLTTSHEPGSQPNFPANEPQ</sequence>
<reference evidence="3" key="1">
    <citation type="submission" date="2017-01" db="EMBL/GenBank/DDBJ databases">
        <title>Comparative genomics of anhydrobiosis in the tardigrade Hypsibius dujardini.</title>
        <authorList>
            <person name="Yoshida Y."/>
            <person name="Koutsovoulos G."/>
            <person name="Laetsch D."/>
            <person name="Stevens L."/>
            <person name="Kumar S."/>
            <person name="Horikawa D."/>
            <person name="Ishino K."/>
            <person name="Komine S."/>
            <person name="Tomita M."/>
            <person name="Blaxter M."/>
            <person name="Arakawa K."/>
        </authorList>
    </citation>
    <scope>NUCLEOTIDE SEQUENCE [LARGE SCALE GENOMIC DNA]</scope>
    <source>
        <strain evidence="3">Z151</strain>
    </source>
</reference>
<dbReference type="Proteomes" id="UP000192578">
    <property type="component" value="Unassembled WGS sequence"/>
</dbReference>
<proteinExistence type="predicted"/>
<comment type="caution">
    <text evidence="2">The sequence shown here is derived from an EMBL/GenBank/DDBJ whole genome shotgun (WGS) entry which is preliminary data.</text>
</comment>
<keyword evidence="3" id="KW-1185">Reference proteome</keyword>
<organism evidence="2 3">
    <name type="scientific">Hypsibius exemplaris</name>
    <name type="common">Freshwater tardigrade</name>
    <dbReference type="NCBI Taxonomy" id="2072580"/>
    <lineage>
        <taxon>Eukaryota</taxon>
        <taxon>Metazoa</taxon>
        <taxon>Ecdysozoa</taxon>
        <taxon>Tardigrada</taxon>
        <taxon>Eutardigrada</taxon>
        <taxon>Parachela</taxon>
        <taxon>Hypsibioidea</taxon>
        <taxon>Hypsibiidae</taxon>
        <taxon>Hypsibius</taxon>
    </lineage>
</organism>
<feature type="compositionally biased region" description="Low complexity" evidence="1">
    <location>
        <begin position="21"/>
        <end position="33"/>
    </location>
</feature>
<dbReference type="EMBL" id="MTYJ01000113">
    <property type="protein sequence ID" value="OQV13981.1"/>
    <property type="molecule type" value="Genomic_DNA"/>
</dbReference>
<evidence type="ECO:0000256" key="1">
    <source>
        <dbReference type="SAM" id="MobiDB-lite"/>
    </source>
</evidence>
<dbReference type="AlphaFoldDB" id="A0A1W0WFL2"/>
<gene>
    <name evidence="2" type="ORF">BV898_11862</name>
</gene>